<organism evidence="1">
    <name type="scientific">Ralstonia solanacearum</name>
    <name type="common">Pseudomonas solanacearum</name>
    <dbReference type="NCBI Taxonomy" id="305"/>
    <lineage>
        <taxon>Bacteria</taxon>
        <taxon>Pseudomonadati</taxon>
        <taxon>Pseudomonadota</taxon>
        <taxon>Betaproteobacteria</taxon>
        <taxon>Burkholderiales</taxon>
        <taxon>Burkholderiaceae</taxon>
        <taxon>Ralstonia</taxon>
        <taxon>Ralstonia solanacearum species complex</taxon>
    </lineage>
</organism>
<name>A0ABY6NGC4_RALSL</name>
<proteinExistence type="predicted"/>
<reference evidence="1" key="1">
    <citation type="submission" date="2021-10" db="EMBL/GenBank/DDBJ databases">
        <title>Complete genome sequences of five Ralstonia solancearum strains isolated from sunflower.</title>
        <authorList>
            <person name="She X."/>
            <person name="He Z."/>
        </authorList>
    </citation>
    <scope>NUCLEOTIDE SEQUENCE</scope>
    <source>
        <strain evidence="1">RS638</strain>
    </source>
</reference>
<sequence>MGKNNDKKICLVDFITEIPNKNTPKYQEQVEHAKRAVASAMRWQIEEARKKCKEFKLQYDEDRDAESWAGFCEWRSKVAGLVSGEKKQKAQAEKLVYLFELLAINRVPQEQITYSLIQFVSKQLDGRSLDKDKCLELRSHYKPHKAVYQVPEDKRQLWAAIKLNYSMVNKGQDGARRSKI</sequence>
<protein>
    <submittedName>
        <fullName evidence="1">Uncharacterized protein</fullName>
    </submittedName>
</protein>
<accession>A0ABY6NGC4</accession>
<gene>
    <name evidence="1" type="ORF">LH706_06630</name>
</gene>
<dbReference type="EMBL" id="CP085043">
    <property type="protein sequence ID" value="UZF16111.1"/>
    <property type="molecule type" value="Genomic_DNA"/>
</dbReference>
<evidence type="ECO:0000313" key="1">
    <source>
        <dbReference type="EMBL" id="UZF16111.1"/>
    </source>
</evidence>